<dbReference type="GO" id="GO:0004525">
    <property type="term" value="F:ribonuclease III activity"/>
    <property type="evidence" value="ECO:0007669"/>
    <property type="project" value="InterPro"/>
</dbReference>
<evidence type="ECO:0000313" key="2">
    <source>
        <dbReference type="Proteomes" id="UP000756132"/>
    </source>
</evidence>
<dbReference type="EMBL" id="CP090166">
    <property type="protein sequence ID" value="UJO16164.1"/>
    <property type="molecule type" value="Genomic_DNA"/>
</dbReference>
<sequence>MALPAPPLPGDGAFFIDFEVEMMGWTRGLKYSMNDLALFQRALRQRTDDGPRAYQHNQDLAQHGDGVAREMCRAQWREAGDSKRDFHDFYEGRASTEEFLSYVADSQELSLYILRAGNGPSTFTNHEKADVVEASIGAVDQDCNGAVDVMKEVLRGFGICYPMTDEEVDEMERVWELARRALAEQTAAVLEARRAAEAEAKAKAAYEAWRLWCWQQYWAQGGR</sequence>
<dbReference type="RefSeq" id="XP_047760530.1">
    <property type="nucleotide sequence ID" value="XM_047903307.1"/>
</dbReference>
<proteinExistence type="predicted"/>
<evidence type="ECO:0000313" key="1">
    <source>
        <dbReference type="EMBL" id="UJO16164.1"/>
    </source>
</evidence>
<reference evidence="1" key="2">
    <citation type="journal article" date="2022" name="Microb. Genom.">
        <title>A chromosome-scale genome assembly of the tomato pathogen Cladosporium fulvum reveals a compartmentalized genome architecture and the presence of a dispensable chromosome.</title>
        <authorList>
            <person name="Zaccaron A.Z."/>
            <person name="Chen L.H."/>
            <person name="Samaras A."/>
            <person name="Stergiopoulos I."/>
        </authorList>
    </citation>
    <scope>NUCLEOTIDE SEQUENCE</scope>
    <source>
        <strain evidence="1">Race5_Kim</strain>
    </source>
</reference>
<dbReference type="GeneID" id="71984037"/>
<dbReference type="KEGG" id="ffu:CLAFUR5_04159"/>
<dbReference type="SUPFAM" id="SSF69065">
    <property type="entry name" value="RNase III domain-like"/>
    <property type="match status" value="1"/>
</dbReference>
<reference evidence="1" key="1">
    <citation type="submission" date="2021-12" db="EMBL/GenBank/DDBJ databases">
        <authorList>
            <person name="Zaccaron A."/>
            <person name="Stergiopoulos I."/>
        </authorList>
    </citation>
    <scope>NUCLEOTIDE SEQUENCE</scope>
    <source>
        <strain evidence="1">Race5_Kim</strain>
    </source>
</reference>
<organism evidence="1 2">
    <name type="scientific">Passalora fulva</name>
    <name type="common">Tomato leaf mold</name>
    <name type="synonym">Cladosporium fulvum</name>
    <dbReference type="NCBI Taxonomy" id="5499"/>
    <lineage>
        <taxon>Eukaryota</taxon>
        <taxon>Fungi</taxon>
        <taxon>Dikarya</taxon>
        <taxon>Ascomycota</taxon>
        <taxon>Pezizomycotina</taxon>
        <taxon>Dothideomycetes</taxon>
        <taxon>Dothideomycetidae</taxon>
        <taxon>Mycosphaerellales</taxon>
        <taxon>Mycosphaerellaceae</taxon>
        <taxon>Fulvia</taxon>
    </lineage>
</organism>
<dbReference type="InterPro" id="IPR036389">
    <property type="entry name" value="RNase_III_sf"/>
</dbReference>
<keyword evidence="2" id="KW-1185">Reference proteome</keyword>
<dbReference type="Proteomes" id="UP000756132">
    <property type="component" value="Chromosome 4"/>
</dbReference>
<protein>
    <submittedName>
        <fullName evidence="1">Uncharacterized protein</fullName>
    </submittedName>
</protein>
<dbReference type="AlphaFoldDB" id="A0A9Q8LFB1"/>
<gene>
    <name evidence="1" type="ORF">CLAFUR5_04159</name>
</gene>
<accession>A0A9Q8LFB1</accession>
<dbReference type="GO" id="GO:0006396">
    <property type="term" value="P:RNA processing"/>
    <property type="evidence" value="ECO:0007669"/>
    <property type="project" value="InterPro"/>
</dbReference>
<dbReference type="Gene3D" id="1.10.1520.10">
    <property type="entry name" value="Ribonuclease III domain"/>
    <property type="match status" value="1"/>
</dbReference>
<name>A0A9Q8LFB1_PASFU</name>